<protein>
    <submittedName>
        <fullName evidence="10">Uncharacterized protein</fullName>
    </submittedName>
</protein>
<dbReference type="PANTHER" id="PTHR25462:SF296">
    <property type="entry name" value="MEIOTIC P26, ISOFORM F"/>
    <property type="match status" value="1"/>
</dbReference>
<dbReference type="Pfam" id="PF00643">
    <property type="entry name" value="zf-B_box"/>
    <property type="match status" value="1"/>
</dbReference>
<dbReference type="Gene3D" id="2.120.10.30">
    <property type="entry name" value="TolB, C-terminal domain"/>
    <property type="match status" value="1"/>
</dbReference>
<dbReference type="SUPFAM" id="SSF101898">
    <property type="entry name" value="NHL repeat"/>
    <property type="match status" value="1"/>
</dbReference>
<dbReference type="AlphaFoldDB" id="A0AAE0VXB1"/>
<dbReference type="GO" id="GO:0008270">
    <property type="term" value="F:zinc ion binding"/>
    <property type="evidence" value="ECO:0007669"/>
    <property type="project" value="UniProtKB-KW"/>
</dbReference>
<keyword evidence="6" id="KW-0175">Coiled coil</keyword>
<dbReference type="InterPro" id="IPR011042">
    <property type="entry name" value="6-blade_b-propeller_TolB-like"/>
</dbReference>
<keyword evidence="4" id="KW-0862">Zinc</keyword>
<evidence type="ECO:0000256" key="4">
    <source>
        <dbReference type="ARBA" id="ARBA00022833"/>
    </source>
</evidence>
<dbReference type="SUPFAM" id="SSF57845">
    <property type="entry name" value="B-box zinc-binding domain"/>
    <property type="match status" value="1"/>
</dbReference>
<dbReference type="SMART" id="SM00184">
    <property type="entry name" value="RING"/>
    <property type="match status" value="1"/>
</dbReference>
<feature type="domain" description="RING-type" evidence="8">
    <location>
        <begin position="15"/>
        <end position="62"/>
    </location>
</feature>
<evidence type="ECO:0000259" key="9">
    <source>
        <dbReference type="PROSITE" id="PS50119"/>
    </source>
</evidence>
<dbReference type="Gene3D" id="3.30.160.60">
    <property type="entry name" value="Classic Zinc Finger"/>
    <property type="match status" value="1"/>
</dbReference>
<evidence type="ECO:0000256" key="5">
    <source>
        <dbReference type="PROSITE-ProRule" id="PRU00024"/>
    </source>
</evidence>
<dbReference type="PROSITE" id="PS00518">
    <property type="entry name" value="ZF_RING_1"/>
    <property type="match status" value="1"/>
</dbReference>
<evidence type="ECO:0000256" key="6">
    <source>
        <dbReference type="SAM" id="Coils"/>
    </source>
</evidence>
<dbReference type="InterPro" id="IPR017907">
    <property type="entry name" value="Znf_RING_CS"/>
</dbReference>
<sequence length="768" mass="87443">MTSSQENLHSDFVTCKICKDEFSDPRSLPCLHSFCKKCITDFIIKSTKGQRAPQGFSCPICKRFVDAPDAHQPPNIWADLLPESHLITSLMNGIKLRNDVSRCDPCYRRKEKVIASKWCKDCAEALCEPCVSFHKSLKYSQNHTLMDFDEIKHQPIRSTLLRPPCLEHENTTLGFYCEDHGKVVCSSCVTIDHRKCSHVVSTLEAASKQRSEADSLMEKLRNQNGWSSRILENRQHSLKTLEDAESQLTHQITSIRQQLDDILVTQEKKIMEDLKALKENEKNNYEREMSKCEEIICTTGNAMNILKTSLQHGTDSDLLLSVENVKKESNLCEKELSHLSNQLQDILLIFTPDKAISAILGSLKEIGKISYSHSHVQVAAPYNVPQEIDERDESTSPIVRPVSPPESPIFKLGIPKMIGLNSETARLSRLSRNSRVSKTDYIKSSRSKMDDTSRSQRSRSDVLHQTIENESARTQMDPHDTYSPIPMSSRKIAPNLAQMDVFFKARTLADRENCILTGATMLMDGRVVLVDQMMRKLKLFDAEYRWIGEKVLPARPYDVTYVNEREVAVTFPREKKIQVYAVRQNDFLPIFTINVAAKCWGLSYSSTVKRFAVCCYTQPPCIKIISRSEGREMKALSRDKNGVELFYFPDYVAFDNAGRYLYVTDKYRKSVISLTSEGDKRWELNYSVLKNPRGIAVHGNRVFVAGSRSHNILLMTTEGEIIGDIILEGITFPNKICLTSTADRLLVTQYQGMLIDTERNSVKVFRLD</sequence>
<accession>A0AAE0VXB1</accession>
<evidence type="ECO:0000313" key="11">
    <source>
        <dbReference type="Proteomes" id="UP001195483"/>
    </source>
</evidence>
<keyword evidence="3 5" id="KW-0863">Zinc-finger</keyword>
<dbReference type="PROSITE" id="PS50089">
    <property type="entry name" value="ZF_RING_2"/>
    <property type="match status" value="1"/>
</dbReference>
<keyword evidence="1" id="KW-0597">Phosphoprotein</keyword>
<organism evidence="10 11">
    <name type="scientific">Potamilus streckersoni</name>
    <dbReference type="NCBI Taxonomy" id="2493646"/>
    <lineage>
        <taxon>Eukaryota</taxon>
        <taxon>Metazoa</taxon>
        <taxon>Spiralia</taxon>
        <taxon>Lophotrochozoa</taxon>
        <taxon>Mollusca</taxon>
        <taxon>Bivalvia</taxon>
        <taxon>Autobranchia</taxon>
        <taxon>Heteroconchia</taxon>
        <taxon>Palaeoheterodonta</taxon>
        <taxon>Unionida</taxon>
        <taxon>Unionoidea</taxon>
        <taxon>Unionidae</taxon>
        <taxon>Ambleminae</taxon>
        <taxon>Lampsilini</taxon>
        <taxon>Potamilus</taxon>
    </lineage>
</organism>
<feature type="coiled-coil region" evidence="6">
    <location>
        <begin position="203"/>
        <end position="295"/>
    </location>
</feature>
<dbReference type="PANTHER" id="PTHR25462">
    <property type="entry name" value="BONUS, ISOFORM C-RELATED"/>
    <property type="match status" value="1"/>
</dbReference>
<gene>
    <name evidence="10" type="ORF">CHS0354_034713</name>
</gene>
<name>A0AAE0VXB1_9BIVA</name>
<dbReference type="InterPro" id="IPR013083">
    <property type="entry name" value="Znf_RING/FYVE/PHD"/>
</dbReference>
<reference evidence="10" key="2">
    <citation type="journal article" date="2021" name="Genome Biol. Evol.">
        <title>Developing a high-quality reference genome for a parasitic bivalve with doubly uniparental inheritance (Bivalvia: Unionida).</title>
        <authorList>
            <person name="Smith C.H."/>
        </authorList>
    </citation>
    <scope>NUCLEOTIDE SEQUENCE</scope>
    <source>
        <strain evidence="10">CHS0354</strain>
        <tissue evidence="10">Mantle</tissue>
    </source>
</reference>
<dbReference type="InterPro" id="IPR027370">
    <property type="entry name" value="Znf-RING_euk"/>
</dbReference>
<dbReference type="InterPro" id="IPR000315">
    <property type="entry name" value="Znf_B-box"/>
</dbReference>
<evidence type="ECO:0000256" key="3">
    <source>
        <dbReference type="ARBA" id="ARBA00022771"/>
    </source>
</evidence>
<evidence type="ECO:0000256" key="1">
    <source>
        <dbReference type="ARBA" id="ARBA00022553"/>
    </source>
</evidence>
<dbReference type="InterPro" id="IPR001841">
    <property type="entry name" value="Znf_RING"/>
</dbReference>
<reference evidence="10" key="1">
    <citation type="journal article" date="2021" name="Genome Biol. Evol.">
        <title>A High-Quality Reference Genome for a Parasitic Bivalve with Doubly Uniparental Inheritance (Bivalvia: Unionida).</title>
        <authorList>
            <person name="Smith C.H."/>
        </authorList>
    </citation>
    <scope>NUCLEOTIDE SEQUENCE</scope>
    <source>
        <strain evidence="10">CHS0354</strain>
    </source>
</reference>
<evidence type="ECO:0000313" key="10">
    <source>
        <dbReference type="EMBL" id="KAK3592637.1"/>
    </source>
</evidence>
<dbReference type="Proteomes" id="UP001195483">
    <property type="component" value="Unassembled WGS sequence"/>
</dbReference>
<comment type="caution">
    <text evidence="10">The sequence shown here is derived from an EMBL/GenBank/DDBJ whole genome shotgun (WGS) entry which is preliminary data.</text>
</comment>
<evidence type="ECO:0000256" key="2">
    <source>
        <dbReference type="ARBA" id="ARBA00022723"/>
    </source>
</evidence>
<dbReference type="EMBL" id="JAEAOA010002042">
    <property type="protein sequence ID" value="KAK3592637.1"/>
    <property type="molecule type" value="Genomic_DNA"/>
</dbReference>
<feature type="domain" description="B box-type" evidence="9">
    <location>
        <begin position="165"/>
        <end position="203"/>
    </location>
</feature>
<reference evidence="10" key="3">
    <citation type="submission" date="2023-05" db="EMBL/GenBank/DDBJ databases">
        <authorList>
            <person name="Smith C.H."/>
        </authorList>
    </citation>
    <scope>NUCLEOTIDE SEQUENCE</scope>
    <source>
        <strain evidence="10">CHS0354</strain>
        <tissue evidence="10">Mantle</tissue>
    </source>
</reference>
<keyword evidence="11" id="KW-1185">Reference proteome</keyword>
<dbReference type="Gene3D" id="3.30.40.10">
    <property type="entry name" value="Zinc/RING finger domain, C3HC4 (zinc finger)"/>
    <property type="match status" value="1"/>
</dbReference>
<feature type="region of interest" description="Disordered" evidence="7">
    <location>
        <begin position="438"/>
        <end position="462"/>
    </location>
</feature>
<evidence type="ECO:0000256" key="7">
    <source>
        <dbReference type="SAM" id="MobiDB-lite"/>
    </source>
</evidence>
<proteinExistence type="predicted"/>
<evidence type="ECO:0000259" key="8">
    <source>
        <dbReference type="PROSITE" id="PS50089"/>
    </source>
</evidence>
<dbReference type="Gene3D" id="4.10.830.40">
    <property type="match status" value="1"/>
</dbReference>
<dbReference type="SUPFAM" id="SSF57850">
    <property type="entry name" value="RING/U-box"/>
    <property type="match status" value="1"/>
</dbReference>
<dbReference type="Pfam" id="PF13445">
    <property type="entry name" value="zf-RING_UBOX"/>
    <property type="match status" value="1"/>
</dbReference>
<dbReference type="PROSITE" id="PS50119">
    <property type="entry name" value="ZF_BBOX"/>
    <property type="match status" value="1"/>
</dbReference>
<dbReference type="InterPro" id="IPR047153">
    <property type="entry name" value="TRIM45/56/19-like"/>
</dbReference>
<keyword evidence="2" id="KW-0479">Metal-binding</keyword>